<reference evidence="1 2" key="1">
    <citation type="submission" date="2019-09" db="EMBL/GenBank/DDBJ databases">
        <title>The complete genome of Methanoplanus sp. FWC-SCC4.</title>
        <authorList>
            <person name="Chen S.-C."/>
            <person name="Zhou Y.-Z."/>
            <person name="Lai M.-C."/>
        </authorList>
    </citation>
    <scope>NUCLEOTIDE SEQUENCE [LARGE SCALE GENOMIC DNA]</scope>
    <source>
        <strain evidence="1 2">FWC-SCC4</strain>
    </source>
</reference>
<evidence type="ECO:0000313" key="2">
    <source>
        <dbReference type="Proteomes" id="UP001301797"/>
    </source>
</evidence>
<accession>A0AA97FG33</accession>
<evidence type="ECO:0000313" key="1">
    <source>
        <dbReference type="EMBL" id="WOF16806.1"/>
    </source>
</evidence>
<dbReference type="RefSeq" id="WP_317136238.1">
    <property type="nucleotide sequence ID" value="NZ_CP043875.1"/>
</dbReference>
<proteinExistence type="predicted"/>
<dbReference type="InterPro" id="IPR015947">
    <property type="entry name" value="PUA-like_sf"/>
</dbReference>
<name>A0AA97FG33_9EURY</name>
<dbReference type="GeneID" id="85230287"/>
<gene>
    <name evidence="1" type="ORF">F1737_08945</name>
</gene>
<dbReference type="Proteomes" id="UP001301797">
    <property type="component" value="Chromosome"/>
</dbReference>
<dbReference type="EMBL" id="CP043875">
    <property type="protein sequence ID" value="WOF16806.1"/>
    <property type="molecule type" value="Genomic_DNA"/>
</dbReference>
<organism evidence="1 2">
    <name type="scientific">Methanochimaera problematica</name>
    <dbReference type="NCBI Taxonomy" id="2609417"/>
    <lineage>
        <taxon>Archaea</taxon>
        <taxon>Methanobacteriati</taxon>
        <taxon>Methanobacteriota</taxon>
        <taxon>Stenosarchaea group</taxon>
        <taxon>Methanomicrobia</taxon>
        <taxon>Methanomicrobiales</taxon>
        <taxon>Methanomicrobiaceae</taxon>
        <taxon>Methanochimaera</taxon>
    </lineage>
</organism>
<keyword evidence="2" id="KW-1185">Reference proteome</keyword>
<evidence type="ECO:0008006" key="3">
    <source>
        <dbReference type="Google" id="ProtNLM"/>
    </source>
</evidence>
<dbReference type="KEGG" id="mefw:F1737_08945"/>
<dbReference type="AlphaFoldDB" id="A0AA97FG33"/>
<sequence>MSIKPEYVRKIESGLKLYEFRRVIFTEISIPKFTTYLKGKPHYTYNSNAKPVIIYVYESSPVQAVTGCIQCEEVIANSPKKLWELFSNHAGISEKDFFNYFKFKKGRYPAINTIDIGFALKIKDYQVFKNPIYLKDIYVDRAPQNFQYLRHYQREELNDILSKAEQGEQL</sequence>
<dbReference type="Gene3D" id="2.30.130.30">
    <property type="entry name" value="Hypothetical protein"/>
    <property type="match status" value="1"/>
</dbReference>
<protein>
    <recommendedName>
        <fullName evidence="3">ASCH domain-containing protein</fullName>
    </recommendedName>
</protein>
<dbReference type="SUPFAM" id="SSF88697">
    <property type="entry name" value="PUA domain-like"/>
    <property type="match status" value="1"/>
</dbReference>